<dbReference type="AlphaFoldDB" id="A0A0B5E2W7"/>
<dbReference type="SUPFAM" id="SSF102400">
    <property type="entry name" value="DNA polymerase III chi subunit"/>
    <property type="match status" value="1"/>
</dbReference>
<dbReference type="InterPro" id="IPR007459">
    <property type="entry name" value="DNA_pol3_chi"/>
</dbReference>
<protein>
    <submittedName>
        <fullName evidence="1">DNA polymerase III subunit chi</fullName>
    </submittedName>
</protein>
<dbReference type="STRING" id="1208324.P73_2656"/>
<dbReference type="Proteomes" id="UP000031521">
    <property type="component" value="Chromosome"/>
</dbReference>
<name>A0A0B5E2W7_9RHOB</name>
<dbReference type="RefSeq" id="WP_043869958.1">
    <property type="nucleotide sequence ID" value="NZ_CP004393.1"/>
</dbReference>
<accession>A0A0B5E2W7</accession>
<dbReference type="Pfam" id="PF04364">
    <property type="entry name" value="DNA_pol3_chi"/>
    <property type="match status" value="1"/>
</dbReference>
<dbReference type="GO" id="GO:0032298">
    <property type="term" value="P:positive regulation of DNA-templated DNA replication initiation"/>
    <property type="evidence" value="ECO:0007669"/>
    <property type="project" value="TreeGrafter"/>
</dbReference>
<dbReference type="EMBL" id="CP004393">
    <property type="protein sequence ID" value="AJE47371.1"/>
    <property type="molecule type" value="Genomic_DNA"/>
</dbReference>
<dbReference type="GO" id="GO:0006260">
    <property type="term" value="P:DNA replication"/>
    <property type="evidence" value="ECO:0007669"/>
    <property type="project" value="InterPro"/>
</dbReference>
<proteinExistence type="predicted"/>
<evidence type="ECO:0000313" key="1">
    <source>
        <dbReference type="EMBL" id="AJE47371.1"/>
    </source>
</evidence>
<dbReference type="InterPro" id="IPR036768">
    <property type="entry name" value="PolIII_chi_sf"/>
</dbReference>
<evidence type="ECO:0000313" key="2">
    <source>
        <dbReference type="Proteomes" id="UP000031521"/>
    </source>
</evidence>
<dbReference type="HOGENOM" id="CLU_131584_4_0_5"/>
<dbReference type="NCBIfam" id="NF004347">
    <property type="entry name" value="PRK05728.1-4"/>
    <property type="match status" value="1"/>
</dbReference>
<reference evidence="1 2" key="1">
    <citation type="journal article" date="2014" name="Int. J. Syst. Evol. Microbiol.">
        <title>Celeribacter indicus sp. nov., a polycyclic aromatic hydrocarbon-degrading bacterium from deep-sea sediment and reclassification of Huaishuia halophila as Celeribacter halophilus comb. nov.</title>
        <authorList>
            <person name="Lai Q."/>
            <person name="Cao J."/>
            <person name="Yuan J."/>
            <person name="Li F."/>
            <person name="Shao Z."/>
        </authorList>
    </citation>
    <scope>NUCLEOTIDE SEQUENCE [LARGE SCALE GENOMIC DNA]</scope>
    <source>
        <strain evidence="1">P73</strain>
    </source>
</reference>
<sequence length="152" mass="16142">MGAVFFYHLTRNPLAATLATLAEKSLAAGWRVEVRGRSEEMLRGLDAALWTREGFLPHGLAGGPHDADQPILLTTAPGGNGAACVMSVGGAEIAPDELAGLSRACILFDGHDPEAVQQARGQWTALTAAGIEAQYWSEESGRWEKKAESRKG</sequence>
<gene>
    <name evidence="1" type="ORF">P73_2656</name>
</gene>
<organism evidence="1 2">
    <name type="scientific">Celeribacter indicus</name>
    <dbReference type="NCBI Taxonomy" id="1208324"/>
    <lineage>
        <taxon>Bacteria</taxon>
        <taxon>Pseudomonadati</taxon>
        <taxon>Pseudomonadota</taxon>
        <taxon>Alphaproteobacteria</taxon>
        <taxon>Rhodobacterales</taxon>
        <taxon>Roseobacteraceae</taxon>
        <taxon>Celeribacter</taxon>
    </lineage>
</organism>
<dbReference type="GO" id="GO:0003677">
    <property type="term" value="F:DNA binding"/>
    <property type="evidence" value="ECO:0007669"/>
    <property type="project" value="InterPro"/>
</dbReference>
<dbReference type="Gene3D" id="3.40.50.10110">
    <property type="entry name" value="DNA polymerase III subunit chi"/>
    <property type="match status" value="1"/>
</dbReference>
<dbReference type="OrthoDB" id="9795973at2"/>
<dbReference type="GO" id="GO:0003887">
    <property type="term" value="F:DNA-directed DNA polymerase activity"/>
    <property type="evidence" value="ECO:0007669"/>
    <property type="project" value="InterPro"/>
</dbReference>
<keyword evidence="2" id="KW-1185">Reference proteome</keyword>
<dbReference type="PANTHER" id="PTHR38767:SF1">
    <property type="entry name" value="DNA POLYMERASE III SUBUNIT CHI"/>
    <property type="match status" value="1"/>
</dbReference>
<dbReference type="KEGG" id="cid:P73_2656"/>
<dbReference type="PANTHER" id="PTHR38767">
    <property type="entry name" value="DNA POLYMERASE III SUBUNIT CHI"/>
    <property type="match status" value="1"/>
</dbReference>